<sequence length="249" mass="26114">MRSRTPDQLCAEAVELAREAAAEAAHPHSLGEYLGAVAEGDRLVTHLFGSEEPGYPGWRWGVTVTRASRARLVTVDEVALTPGPEALLAPDWVPWHERLRPGDLGPGDLLPTDADDPRLEPGFAGEAPESEPAERATVADVAAELGLGRPRVLSVLGRTEAAERWEDGFGPRTPTAQSAPASCVSCGFLLPMAGSLRQAFGVCGNEYSPADGHVVSLSFGCGGHSEAAVMPEPPQPAPPVIDHLGADPL</sequence>
<name>A0ABU2S296_9ACTN</name>
<comment type="caution">
    <text evidence="2">The sequence shown here is derived from an EMBL/GenBank/DDBJ whole genome shotgun (WGS) entry which is preliminary data.</text>
</comment>
<evidence type="ECO:0000313" key="3">
    <source>
        <dbReference type="Proteomes" id="UP001183615"/>
    </source>
</evidence>
<proteinExistence type="predicted"/>
<dbReference type="EMBL" id="JAVREV010000002">
    <property type="protein sequence ID" value="MDT0441914.1"/>
    <property type="molecule type" value="Genomic_DNA"/>
</dbReference>
<accession>A0ABU2S296</accession>
<evidence type="ECO:0000256" key="1">
    <source>
        <dbReference type="SAM" id="MobiDB-lite"/>
    </source>
</evidence>
<feature type="compositionally biased region" description="Low complexity" evidence="1">
    <location>
        <begin position="103"/>
        <end position="112"/>
    </location>
</feature>
<dbReference type="Pfam" id="PF11228">
    <property type="entry name" value="DUF3027"/>
    <property type="match status" value="1"/>
</dbReference>
<feature type="region of interest" description="Disordered" evidence="1">
    <location>
        <begin position="103"/>
        <end position="132"/>
    </location>
</feature>
<keyword evidence="3" id="KW-1185">Reference proteome</keyword>
<evidence type="ECO:0000313" key="2">
    <source>
        <dbReference type="EMBL" id="MDT0441914.1"/>
    </source>
</evidence>
<dbReference type="RefSeq" id="WP_311616518.1">
    <property type="nucleotide sequence ID" value="NZ_JAVREV010000002.1"/>
</dbReference>
<dbReference type="Proteomes" id="UP001183615">
    <property type="component" value="Unassembled WGS sequence"/>
</dbReference>
<organism evidence="2 3">
    <name type="scientific">Streptomyces johnsoniae</name>
    <dbReference type="NCBI Taxonomy" id="3075532"/>
    <lineage>
        <taxon>Bacteria</taxon>
        <taxon>Bacillati</taxon>
        <taxon>Actinomycetota</taxon>
        <taxon>Actinomycetes</taxon>
        <taxon>Kitasatosporales</taxon>
        <taxon>Streptomycetaceae</taxon>
        <taxon>Streptomyces</taxon>
    </lineage>
</organism>
<protein>
    <submittedName>
        <fullName evidence="2">DUF3027 domain-containing protein</fullName>
    </submittedName>
</protein>
<gene>
    <name evidence="2" type="ORF">RM779_04775</name>
</gene>
<reference evidence="3" key="1">
    <citation type="submission" date="2023-07" db="EMBL/GenBank/DDBJ databases">
        <title>30 novel species of actinomycetes from the DSMZ collection.</title>
        <authorList>
            <person name="Nouioui I."/>
        </authorList>
    </citation>
    <scope>NUCLEOTIDE SEQUENCE [LARGE SCALE GENOMIC DNA]</scope>
    <source>
        <strain evidence="3">DSM 41886</strain>
    </source>
</reference>
<dbReference type="InterPro" id="IPR021391">
    <property type="entry name" value="DUF3027"/>
</dbReference>